<comment type="similarity">
    <text evidence="2">Belongs to the GerABKC lipoprotein family.</text>
</comment>
<evidence type="ECO:0000256" key="4">
    <source>
        <dbReference type="ARBA" id="ARBA00022729"/>
    </source>
</evidence>
<dbReference type="Gene3D" id="3.30.300.210">
    <property type="entry name" value="Nutrient germinant receptor protein C, domain 3"/>
    <property type="match status" value="1"/>
</dbReference>
<proteinExistence type="inferred from homology"/>
<dbReference type="InterPro" id="IPR057336">
    <property type="entry name" value="GerAC_N"/>
</dbReference>
<keyword evidence="4" id="KW-0732">Signal</keyword>
<feature type="domain" description="Spore germination GerAC-like C-terminal" evidence="8">
    <location>
        <begin position="196"/>
        <end position="354"/>
    </location>
</feature>
<evidence type="ECO:0000313" key="10">
    <source>
        <dbReference type="EMBL" id="PAE90805.1"/>
    </source>
</evidence>
<evidence type="ECO:0000256" key="2">
    <source>
        <dbReference type="ARBA" id="ARBA00007886"/>
    </source>
</evidence>
<dbReference type="Pfam" id="PF25198">
    <property type="entry name" value="Spore_GerAC_N"/>
    <property type="match status" value="1"/>
</dbReference>
<dbReference type="InterPro" id="IPR038501">
    <property type="entry name" value="Spore_GerAC_C_sf"/>
</dbReference>
<reference evidence="10 11" key="1">
    <citation type="submission" date="2017-07" db="EMBL/GenBank/DDBJ databases">
        <title>Isolation and whole genome analysis of endospore-forming bacteria from heroin.</title>
        <authorList>
            <person name="Kalinowski J."/>
            <person name="Ahrens B."/>
            <person name="Al-Dilaimi A."/>
            <person name="Winkler A."/>
            <person name="Wibberg D."/>
            <person name="Schleenbecker U."/>
            <person name="Ruckert C."/>
            <person name="Wolfel R."/>
            <person name="Grass G."/>
        </authorList>
    </citation>
    <scope>NUCLEOTIDE SEQUENCE [LARGE SCALE GENOMIC DNA]</scope>
    <source>
        <strain evidence="10 11">7539</strain>
    </source>
</reference>
<dbReference type="GO" id="GO:0016020">
    <property type="term" value="C:membrane"/>
    <property type="evidence" value="ECO:0007669"/>
    <property type="project" value="UniProtKB-SubCell"/>
</dbReference>
<evidence type="ECO:0000256" key="5">
    <source>
        <dbReference type="ARBA" id="ARBA00023136"/>
    </source>
</evidence>
<sequence>MKKWLLALCCVLVLGGCAPRTKVIEDIQLIQAIGYDYVNKNEFRSVASSLIVLPSEETLPQTKVFTATGNTSRITRKKMQTESSKYMVVGRIGLLLFQDRLAEDGIFYFLNVHQRDSMIGRNLRPAIVEGKTFDLLSKNYHLDTTVYQYLSELLEQSEREIYPRVTLHTALYQYYAEGTDMFLPIIKGNDDHARVTGLALFKKDRCVDKLNVSEASFFKLLSEPFRGGFYQVQISSDSFASLENVQATPQYTITKDDNGLHVSILVHMKGVVSESGDLSMSVKDLAKIKELGIQQFEGQLQTLVNRFQQHSIDPIGLGDVAKSKIRHLNMEQWHATYPSLDIDVNVDLTVIGSGITD</sequence>
<evidence type="ECO:0000259" key="9">
    <source>
        <dbReference type="Pfam" id="PF25198"/>
    </source>
</evidence>
<dbReference type="RefSeq" id="WP_095326103.1">
    <property type="nucleotide sequence ID" value="NZ_NPCC01000004.1"/>
</dbReference>
<dbReference type="GO" id="GO:0009847">
    <property type="term" value="P:spore germination"/>
    <property type="evidence" value="ECO:0007669"/>
    <property type="project" value="InterPro"/>
</dbReference>
<dbReference type="AlphaFoldDB" id="A0A268P666"/>
<dbReference type="InterPro" id="IPR008844">
    <property type="entry name" value="Spore_GerAC-like"/>
</dbReference>
<dbReference type="EMBL" id="NPCC01000004">
    <property type="protein sequence ID" value="PAE90805.1"/>
    <property type="molecule type" value="Genomic_DNA"/>
</dbReference>
<keyword evidence="5" id="KW-0472">Membrane</keyword>
<dbReference type="Pfam" id="PF05504">
    <property type="entry name" value="Spore_GerAC"/>
    <property type="match status" value="1"/>
</dbReference>
<evidence type="ECO:0000256" key="3">
    <source>
        <dbReference type="ARBA" id="ARBA00022544"/>
    </source>
</evidence>
<dbReference type="Proteomes" id="UP000216207">
    <property type="component" value="Unassembled WGS sequence"/>
</dbReference>
<evidence type="ECO:0000256" key="7">
    <source>
        <dbReference type="ARBA" id="ARBA00023288"/>
    </source>
</evidence>
<dbReference type="PANTHER" id="PTHR35789:SF1">
    <property type="entry name" value="SPORE GERMINATION PROTEIN B3"/>
    <property type="match status" value="1"/>
</dbReference>
<evidence type="ECO:0000259" key="8">
    <source>
        <dbReference type="Pfam" id="PF05504"/>
    </source>
</evidence>
<evidence type="ECO:0000313" key="11">
    <source>
        <dbReference type="Proteomes" id="UP000216207"/>
    </source>
</evidence>
<organism evidence="10 11">
    <name type="scientific">Shouchella clausii</name>
    <name type="common">Alkalihalobacillus clausii</name>
    <dbReference type="NCBI Taxonomy" id="79880"/>
    <lineage>
        <taxon>Bacteria</taxon>
        <taxon>Bacillati</taxon>
        <taxon>Bacillota</taxon>
        <taxon>Bacilli</taxon>
        <taxon>Bacillales</taxon>
        <taxon>Bacillaceae</taxon>
        <taxon>Shouchella</taxon>
    </lineage>
</organism>
<keyword evidence="6" id="KW-0564">Palmitate</keyword>
<dbReference type="InterPro" id="IPR046953">
    <property type="entry name" value="Spore_GerAC-like_C"/>
</dbReference>
<evidence type="ECO:0008006" key="12">
    <source>
        <dbReference type="Google" id="ProtNLM"/>
    </source>
</evidence>
<comment type="caution">
    <text evidence="10">The sequence shown here is derived from an EMBL/GenBank/DDBJ whole genome shotgun (WGS) entry which is preliminary data.</text>
</comment>
<keyword evidence="7" id="KW-0449">Lipoprotein</keyword>
<evidence type="ECO:0000256" key="6">
    <source>
        <dbReference type="ARBA" id="ARBA00023139"/>
    </source>
</evidence>
<feature type="domain" description="Spore germination protein N-terminal" evidence="9">
    <location>
        <begin position="22"/>
        <end position="187"/>
    </location>
</feature>
<comment type="subcellular location">
    <subcellularLocation>
        <location evidence="1">Membrane</location>
        <topology evidence="1">Lipid-anchor</topology>
    </subcellularLocation>
</comment>
<accession>A0A268P666</accession>
<dbReference type="PANTHER" id="PTHR35789">
    <property type="entry name" value="SPORE GERMINATION PROTEIN B3"/>
    <property type="match status" value="1"/>
</dbReference>
<gene>
    <name evidence="10" type="ORF">CHH72_02690</name>
</gene>
<name>A0A268P666_SHOCL</name>
<dbReference type="PROSITE" id="PS51257">
    <property type="entry name" value="PROKAR_LIPOPROTEIN"/>
    <property type="match status" value="1"/>
</dbReference>
<evidence type="ECO:0000256" key="1">
    <source>
        <dbReference type="ARBA" id="ARBA00004635"/>
    </source>
</evidence>
<protein>
    <recommendedName>
        <fullName evidence="12">Ger(X)C family spore germination protein</fullName>
    </recommendedName>
</protein>
<dbReference type="NCBIfam" id="TIGR02887">
    <property type="entry name" value="spore_ger_x_C"/>
    <property type="match status" value="1"/>
</dbReference>
<keyword evidence="3" id="KW-0309">Germination</keyword>